<dbReference type="Pfam" id="PF13802">
    <property type="entry name" value="Gal_mutarotas_2"/>
    <property type="match status" value="1"/>
</dbReference>
<evidence type="ECO:0000313" key="4">
    <source>
        <dbReference type="EMBL" id="KAA6311409.1"/>
    </source>
</evidence>
<comment type="caution">
    <text evidence="4">The sequence shown here is derived from an EMBL/GenBank/DDBJ whole genome shotgun (WGS) entry which is preliminary data.</text>
</comment>
<dbReference type="Gene3D" id="2.60.40.1760">
    <property type="entry name" value="glycosyl hydrolase (family 31)"/>
    <property type="match status" value="1"/>
</dbReference>
<sequence length="375" mass="42179">DDELTLSLEKISVIVDKQKETLRFTDQNGHLILQEKEGGRQITHSTVQGEPTFAIEQQFLSLPEEYLYGTGQFQDGYLNIKGLTRRLTQVNTQISIPFILSSKGYGLLWHNYGLTDFNPADQKVELTPMTREGTTVTVNVTSSGGPTQEVRVSNGFSASFEIPEGGKYALLLDVGQSMSRKHYLNIDGKNIIDVTNGWLPPTSSVIVDLEAGKHEVLVQGNKNDKPILFYKLATDETTFRSPVAEAIDYTVFAGFGDDVISSYRQLSGAAPMMPQWALGYIHCRERFKTQEELLSVARKFRERKLPLDVIVQDWLYWGKYGWNAMRFDETNYPDATQMVKDLHAMDVRLMISVWSKVDTTSAIGKQLTANGAYIP</sequence>
<dbReference type="InterPro" id="IPR051816">
    <property type="entry name" value="Glycosyl_Hydrolase_31"/>
</dbReference>
<keyword evidence="4" id="KW-0326">Glycosidase</keyword>
<dbReference type="CDD" id="cd14752">
    <property type="entry name" value="GH31_N"/>
    <property type="match status" value="1"/>
</dbReference>
<protein>
    <submittedName>
        <fullName evidence="4">Alpha-xylosidase BoGH31A</fullName>
        <ecNumber evidence="4">3.2.1.177</ecNumber>
    </submittedName>
</protein>
<feature type="domain" description="Glycoside hydrolase family 31 TIM barrel" evidence="2">
    <location>
        <begin position="271"/>
        <end position="373"/>
    </location>
</feature>
<name>A0A5J4PRY2_9ZZZZ</name>
<comment type="similarity">
    <text evidence="1">Belongs to the glycosyl hydrolase 31 family.</text>
</comment>
<proteinExistence type="inferred from homology"/>
<dbReference type="GO" id="GO:0030246">
    <property type="term" value="F:carbohydrate binding"/>
    <property type="evidence" value="ECO:0007669"/>
    <property type="project" value="InterPro"/>
</dbReference>
<dbReference type="GO" id="GO:0005975">
    <property type="term" value="P:carbohydrate metabolic process"/>
    <property type="evidence" value="ECO:0007669"/>
    <property type="project" value="InterPro"/>
</dbReference>
<dbReference type="Pfam" id="PF01055">
    <property type="entry name" value="Glyco_hydro_31_2nd"/>
    <property type="match status" value="1"/>
</dbReference>
<dbReference type="SUPFAM" id="SSF51445">
    <property type="entry name" value="(Trans)glycosidases"/>
    <property type="match status" value="1"/>
</dbReference>
<accession>A0A5J4PRY2</accession>
<dbReference type="InterPro" id="IPR000322">
    <property type="entry name" value="Glyco_hydro_31_TIM"/>
</dbReference>
<dbReference type="EC" id="3.2.1.177" evidence="4"/>
<dbReference type="GO" id="GO:0061634">
    <property type="term" value="F:alpha-D-xyloside xylohydrolase"/>
    <property type="evidence" value="ECO:0007669"/>
    <property type="project" value="UniProtKB-EC"/>
</dbReference>
<dbReference type="Gene3D" id="3.20.20.80">
    <property type="entry name" value="Glycosidases"/>
    <property type="match status" value="1"/>
</dbReference>
<feature type="non-terminal residue" evidence="4">
    <location>
        <position position="1"/>
    </location>
</feature>
<feature type="domain" description="Glycoside hydrolase family 31 N-terminal" evidence="3">
    <location>
        <begin position="4"/>
        <end position="117"/>
    </location>
</feature>
<evidence type="ECO:0000259" key="3">
    <source>
        <dbReference type="Pfam" id="PF13802"/>
    </source>
</evidence>
<evidence type="ECO:0000259" key="2">
    <source>
        <dbReference type="Pfam" id="PF01055"/>
    </source>
</evidence>
<dbReference type="InterPro" id="IPR025887">
    <property type="entry name" value="Glyco_hydro_31_N_dom"/>
</dbReference>
<dbReference type="PANTHER" id="PTHR43863">
    <property type="entry name" value="HYDROLASE, PUTATIVE (AFU_ORTHOLOGUE AFUA_1G03140)-RELATED"/>
    <property type="match status" value="1"/>
</dbReference>
<dbReference type="AlphaFoldDB" id="A0A5J4PRY2"/>
<feature type="non-terminal residue" evidence="4">
    <location>
        <position position="375"/>
    </location>
</feature>
<evidence type="ECO:0000256" key="1">
    <source>
        <dbReference type="ARBA" id="ARBA00007806"/>
    </source>
</evidence>
<keyword evidence="4" id="KW-0378">Hydrolase</keyword>
<dbReference type="InterPro" id="IPR011013">
    <property type="entry name" value="Gal_mutarotase_sf_dom"/>
</dbReference>
<dbReference type="SUPFAM" id="SSF74650">
    <property type="entry name" value="Galactose mutarotase-like"/>
    <property type="match status" value="1"/>
</dbReference>
<gene>
    <name evidence="4" type="ORF">EZS27_037456</name>
</gene>
<reference evidence="4" key="1">
    <citation type="submission" date="2019-03" db="EMBL/GenBank/DDBJ databases">
        <title>Single cell metagenomics reveals metabolic interactions within the superorganism composed of flagellate Streblomastix strix and complex community of Bacteroidetes bacteria on its surface.</title>
        <authorList>
            <person name="Treitli S.C."/>
            <person name="Kolisko M."/>
            <person name="Husnik F."/>
            <person name="Keeling P."/>
            <person name="Hampl V."/>
        </authorList>
    </citation>
    <scope>NUCLEOTIDE SEQUENCE</scope>
    <source>
        <strain evidence="4">STM</strain>
    </source>
</reference>
<dbReference type="InterPro" id="IPR017853">
    <property type="entry name" value="GH"/>
</dbReference>
<dbReference type="EMBL" id="SNRY01006956">
    <property type="protein sequence ID" value="KAA6311409.1"/>
    <property type="molecule type" value="Genomic_DNA"/>
</dbReference>
<organism evidence="4">
    <name type="scientific">termite gut metagenome</name>
    <dbReference type="NCBI Taxonomy" id="433724"/>
    <lineage>
        <taxon>unclassified sequences</taxon>
        <taxon>metagenomes</taxon>
        <taxon>organismal metagenomes</taxon>
    </lineage>
</organism>
<dbReference type="PANTHER" id="PTHR43863:SF2">
    <property type="entry name" value="MALTASE-GLUCOAMYLASE"/>
    <property type="match status" value="1"/>
</dbReference>